<dbReference type="InterPro" id="IPR001683">
    <property type="entry name" value="PX_dom"/>
</dbReference>
<feature type="compositionally biased region" description="Low complexity" evidence="1">
    <location>
        <begin position="123"/>
        <end position="134"/>
    </location>
</feature>
<dbReference type="EMBL" id="HBHX01026729">
    <property type="protein sequence ID" value="CAE0114261.1"/>
    <property type="molecule type" value="Transcribed_RNA"/>
</dbReference>
<dbReference type="PANTHER" id="PTHR22775:SF3">
    <property type="entry name" value="SORTING NEXIN-13"/>
    <property type="match status" value="1"/>
</dbReference>
<dbReference type="AlphaFoldDB" id="A0A7S3EXL5"/>
<accession>A0A7S3EXL5</accession>
<reference evidence="3" key="1">
    <citation type="submission" date="2021-01" db="EMBL/GenBank/DDBJ databases">
        <authorList>
            <person name="Corre E."/>
            <person name="Pelletier E."/>
            <person name="Niang G."/>
            <person name="Scheremetjew M."/>
            <person name="Finn R."/>
            <person name="Kale V."/>
            <person name="Holt S."/>
            <person name="Cochrane G."/>
            <person name="Meng A."/>
            <person name="Brown T."/>
            <person name="Cohen L."/>
        </authorList>
    </citation>
    <scope>NUCLEOTIDE SEQUENCE</scope>
    <source>
        <strain evidence="3">CCMP281</strain>
    </source>
</reference>
<sequence>MSLLPYRAQLSSFHTVNPDNNPFTVYVVTVQKGPAQWQVFRRFKEWEELRAQLCQSCGSAPPMPPKQLFGRMRPEVIESRVLGLNHFLQLLLSSPHYAGEPELAAFLERDQNTPPPGLHLSLDAAGDADASTADKTPEGLHKQQLKQLVESASQAFISLSVEATPLDQAFLAERANLYSAIIPAGTKLQLKPPPPLPIAADAAAAEAASRSLSLLLAAPPTAADDLLLVQKTVAGVTQAVASLAVQGKHEILVDVAA</sequence>
<dbReference type="Pfam" id="PF00787">
    <property type="entry name" value="PX"/>
    <property type="match status" value="1"/>
</dbReference>
<feature type="domain" description="PX" evidence="2">
    <location>
        <begin position="4"/>
        <end position="114"/>
    </location>
</feature>
<dbReference type="GO" id="GO:0035091">
    <property type="term" value="F:phosphatidylinositol binding"/>
    <property type="evidence" value="ECO:0007669"/>
    <property type="project" value="InterPro"/>
</dbReference>
<dbReference type="CDD" id="cd06093">
    <property type="entry name" value="PX_domain"/>
    <property type="match status" value="1"/>
</dbReference>
<dbReference type="SMART" id="SM00312">
    <property type="entry name" value="PX"/>
    <property type="match status" value="1"/>
</dbReference>
<proteinExistence type="predicted"/>
<feature type="region of interest" description="Disordered" evidence="1">
    <location>
        <begin position="115"/>
        <end position="139"/>
    </location>
</feature>
<dbReference type="Gene3D" id="3.30.1520.10">
    <property type="entry name" value="Phox-like domain"/>
    <property type="match status" value="1"/>
</dbReference>
<evidence type="ECO:0000259" key="2">
    <source>
        <dbReference type="PROSITE" id="PS50195"/>
    </source>
</evidence>
<dbReference type="SUPFAM" id="SSF64268">
    <property type="entry name" value="PX domain"/>
    <property type="match status" value="1"/>
</dbReference>
<protein>
    <recommendedName>
        <fullName evidence="2">PX domain-containing protein</fullName>
    </recommendedName>
</protein>
<evidence type="ECO:0000256" key="1">
    <source>
        <dbReference type="SAM" id="MobiDB-lite"/>
    </source>
</evidence>
<dbReference type="InterPro" id="IPR036871">
    <property type="entry name" value="PX_dom_sf"/>
</dbReference>
<name>A0A7S3EXL5_9EUKA</name>
<dbReference type="PANTHER" id="PTHR22775">
    <property type="entry name" value="SORTING NEXIN"/>
    <property type="match status" value="1"/>
</dbReference>
<dbReference type="PROSITE" id="PS50195">
    <property type="entry name" value="PX"/>
    <property type="match status" value="1"/>
</dbReference>
<evidence type="ECO:0000313" key="3">
    <source>
        <dbReference type="EMBL" id="CAE0114261.1"/>
    </source>
</evidence>
<gene>
    <name evidence="3" type="ORF">HERI1096_LOCUS14935</name>
</gene>
<organism evidence="3">
    <name type="scientific">Haptolina ericina</name>
    <dbReference type="NCBI Taxonomy" id="156174"/>
    <lineage>
        <taxon>Eukaryota</taxon>
        <taxon>Haptista</taxon>
        <taxon>Haptophyta</taxon>
        <taxon>Prymnesiophyceae</taxon>
        <taxon>Prymnesiales</taxon>
        <taxon>Prymnesiaceae</taxon>
        <taxon>Haptolina</taxon>
    </lineage>
</organism>